<name>A0ABV5YRI9_9ACTN</name>
<accession>A0ABV5YRI9</accession>
<organism evidence="2 3">
    <name type="scientific">Actinoallomurus acaciae</name>
    <dbReference type="NCBI Taxonomy" id="502577"/>
    <lineage>
        <taxon>Bacteria</taxon>
        <taxon>Bacillati</taxon>
        <taxon>Actinomycetota</taxon>
        <taxon>Actinomycetes</taxon>
        <taxon>Streptosporangiales</taxon>
        <taxon>Thermomonosporaceae</taxon>
        <taxon>Actinoallomurus</taxon>
    </lineage>
</organism>
<dbReference type="EMBL" id="JBHLZP010000406">
    <property type="protein sequence ID" value="MFB9837670.1"/>
    <property type="molecule type" value="Genomic_DNA"/>
</dbReference>
<dbReference type="Gene3D" id="3.40.430.10">
    <property type="entry name" value="Dihydrofolate Reductase, subunit A"/>
    <property type="match status" value="1"/>
</dbReference>
<dbReference type="RefSeq" id="WP_378210547.1">
    <property type="nucleotide sequence ID" value="NZ_JBHLZP010000406.1"/>
</dbReference>
<protein>
    <submittedName>
        <fullName evidence="2">Dihydrofolate reductase family protein</fullName>
    </submittedName>
</protein>
<feature type="domain" description="Bacterial bifunctional deaminase-reductase C-terminal" evidence="1">
    <location>
        <begin position="4"/>
        <end position="173"/>
    </location>
</feature>
<dbReference type="SUPFAM" id="SSF53597">
    <property type="entry name" value="Dihydrofolate reductase-like"/>
    <property type="match status" value="1"/>
</dbReference>
<reference evidence="2 3" key="1">
    <citation type="submission" date="2024-09" db="EMBL/GenBank/DDBJ databases">
        <authorList>
            <person name="Sun Q."/>
            <person name="Mori K."/>
        </authorList>
    </citation>
    <scope>NUCLEOTIDE SEQUENCE [LARGE SCALE GENOMIC DNA]</scope>
    <source>
        <strain evidence="2 3">TBRC 0563</strain>
    </source>
</reference>
<comment type="caution">
    <text evidence="2">The sequence shown here is derived from an EMBL/GenBank/DDBJ whole genome shotgun (WGS) entry which is preliminary data.</text>
</comment>
<dbReference type="InterPro" id="IPR024072">
    <property type="entry name" value="DHFR-like_dom_sf"/>
</dbReference>
<sequence length="181" mass="20038">MGRLIVSAQMTADAVMDQNNQWFDPELESEQYGADQLRAADALLLGRETYEVFSSVWPKMTGEPGGLADRINSLPKHVASRTLQGPLTWNSTLIKGDVLERVAELKRELPGTLLSYGFGELAHHLAGHGLIDEVRFWLHPVVWGEGLRPIQDGRSPVRMRLIGATTFSSGVVLLCYRPVSN</sequence>
<gene>
    <name evidence="2" type="ORF">ACFFNX_36465</name>
</gene>
<evidence type="ECO:0000313" key="2">
    <source>
        <dbReference type="EMBL" id="MFB9837670.1"/>
    </source>
</evidence>
<keyword evidence="3" id="KW-1185">Reference proteome</keyword>
<evidence type="ECO:0000313" key="3">
    <source>
        <dbReference type="Proteomes" id="UP001589627"/>
    </source>
</evidence>
<dbReference type="Pfam" id="PF01872">
    <property type="entry name" value="RibD_C"/>
    <property type="match status" value="1"/>
</dbReference>
<evidence type="ECO:0000259" key="1">
    <source>
        <dbReference type="Pfam" id="PF01872"/>
    </source>
</evidence>
<proteinExistence type="predicted"/>
<dbReference type="Proteomes" id="UP001589627">
    <property type="component" value="Unassembled WGS sequence"/>
</dbReference>
<dbReference type="InterPro" id="IPR002734">
    <property type="entry name" value="RibDG_C"/>
</dbReference>